<dbReference type="InterPro" id="IPR032465">
    <property type="entry name" value="ACMSD"/>
</dbReference>
<gene>
    <name evidence="3" type="ORF">J2S73_001017</name>
</gene>
<evidence type="ECO:0000259" key="2">
    <source>
        <dbReference type="Pfam" id="PF04909"/>
    </source>
</evidence>
<dbReference type="GO" id="GO:0016787">
    <property type="term" value="F:hydrolase activity"/>
    <property type="evidence" value="ECO:0007669"/>
    <property type="project" value="InterPro"/>
</dbReference>
<dbReference type="PANTHER" id="PTHR21240">
    <property type="entry name" value="2-AMINO-3-CARBOXYLMUCONATE-6-SEMIALDEHYDE DECARBOXYLASE"/>
    <property type="match status" value="1"/>
</dbReference>
<dbReference type="AlphaFoldDB" id="A0AAE4AS32"/>
<evidence type="ECO:0000256" key="1">
    <source>
        <dbReference type="ARBA" id="ARBA00023239"/>
    </source>
</evidence>
<dbReference type="GO" id="GO:0005737">
    <property type="term" value="C:cytoplasm"/>
    <property type="evidence" value="ECO:0007669"/>
    <property type="project" value="TreeGrafter"/>
</dbReference>
<dbReference type="Gene3D" id="3.20.20.140">
    <property type="entry name" value="Metal-dependent hydrolases"/>
    <property type="match status" value="1"/>
</dbReference>
<dbReference type="InterPro" id="IPR032466">
    <property type="entry name" value="Metal_Hydrolase"/>
</dbReference>
<dbReference type="SUPFAM" id="SSF51556">
    <property type="entry name" value="Metallo-dependent hydrolases"/>
    <property type="match status" value="1"/>
</dbReference>
<sequence length="330" mass="36969">MHSSPVIDVHTHMMSQPYLDLLREKGAPKYTFRTLPEGGEVVDMYNSPFLTLFPAMLDYEMRIKAMDQARVDIAIVSLTSPSCYFGDADVSLRAAQIMNDSFIEAQRAYPDRIRWLCSLPWQYPELARQELKRCLDAGAVGVMVMANIDGNSLTDPAFVDVWQAIDDAALPVLIHPTAPPAVDKLDMRKHNMVPPVGFVFDTTMAISRMIYDGFFDRFQKVKIIGAHGGGALPFIAGRLDLCYDNIPTCAAHAEERPTQYLRRIYVDSVVHRQDVLQLCVNVCGPDNVLYGSDYPHNIGDMTGCLARVDSLDGDLRHAVRGRNAERLFKL</sequence>
<accession>A0AAE4AS32</accession>
<dbReference type="InterPro" id="IPR006680">
    <property type="entry name" value="Amidohydro-rel"/>
</dbReference>
<proteinExistence type="predicted"/>
<dbReference type="Proteomes" id="UP001229244">
    <property type="component" value="Unassembled WGS sequence"/>
</dbReference>
<dbReference type="Pfam" id="PF04909">
    <property type="entry name" value="Amidohydro_2"/>
    <property type="match status" value="1"/>
</dbReference>
<dbReference type="GO" id="GO:0001760">
    <property type="term" value="F:aminocarboxymuconate-semialdehyde decarboxylase activity"/>
    <property type="evidence" value="ECO:0007669"/>
    <property type="project" value="UniProtKB-EC"/>
</dbReference>
<dbReference type="EC" id="4.1.1.45" evidence="3"/>
<evidence type="ECO:0000313" key="3">
    <source>
        <dbReference type="EMBL" id="MDQ0314580.1"/>
    </source>
</evidence>
<organism evidence="3 4">
    <name type="scientific">Amorphus orientalis</name>
    <dbReference type="NCBI Taxonomy" id="649198"/>
    <lineage>
        <taxon>Bacteria</taxon>
        <taxon>Pseudomonadati</taxon>
        <taxon>Pseudomonadota</taxon>
        <taxon>Alphaproteobacteria</taxon>
        <taxon>Hyphomicrobiales</taxon>
        <taxon>Amorphaceae</taxon>
        <taxon>Amorphus</taxon>
    </lineage>
</organism>
<dbReference type="RefSeq" id="WP_306884362.1">
    <property type="nucleotide sequence ID" value="NZ_JAUSUL010000001.1"/>
</dbReference>
<comment type="caution">
    <text evidence="3">The sequence shown here is derived from an EMBL/GenBank/DDBJ whole genome shotgun (WGS) entry which is preliminary data.</text>
</comment>
<dbReference type="GO" id="GO:0019748">
    <property type="term" value="P:secondary metabolic process"/>
    <property type="evidence" value="ECO:0007669"/>
    <property type="project" value="TreeGrafter"/>
</dbReference>
<keyword evidence="4" id="KW-1185">Reference proteome</keyword>
<dbReference type="EMBL" id="JAUSUL010000001">
    <property type="protein sequence ID" value="MDQ0314580.1"/>
    <property type="molecule type" value="Genomic_DNA"/>
</dbReference>
<keyword evidence="1 3" id="KW-0456">Lyase</keyword>
<protein>
    <submittedName>
        <fullName evidence="3">Aminocarboxymuconate-semialdehyde decarboxylase</fullName>
        <ecNumber evidence="3">4.1.1.45</ecNumber>
    </submittedName>
</protein>
<dbReference type="PANTHER" id="PTHR21240:SF28">
    <property type="entry name" value="ISO-OROTATE DECARBOXYLASE (EUROFUNG)"/>
    <property type="match status" value="1"/>
</dbReference>
<reference evidence="3" key="1">
    <citation type="submission" date="2023-07" db="EMBL/GenBank/DDBJ databases">
        <title>Genomic Encyclopedia of Type Strains, Phase IV (KMG-IV): sequencing the most valuable type-strain genomes for metagenomic binning, comparative biology and taxonomic classification.</title>
        <authorList>
            <person name="Goeker M."/>
        </authorList>
    </citation>
    <scope>NUCLEOTIDE SEQUENCE</scope>
    <source>
        <strain evidence="3">DSM 21202</strain>
    </source>
</reference>
<feature type="domain" description="Amidohydrolase-related" evidence="2">
    <location>
        <begin position="7"/>
        <end position="330"/>
    </location>
</feature>
<evidence type="ECO:0000313" key="4">
    <source>
        <dbReference type="Proteomes" id="UP001229244"/>
    </source>
</evidence>
<name>A0AAE4AS32_9HYPH</name>